<dbReference type="InterPro" id="IPR036291">
    <property type="entry name" value="NAD(P)-bd_dom_sf"/>
</dbReference>
<dbReference type="Pfam" id="PF23562">
    <property type="entry name" value="AMP-binding_C_3"/>
    <property type="match status" value="1"/>
</dbReference>
<dbReference type="InterPro" id="IPR036736">
    <property type="entry name" value="ACP-like_sf"/>
</dbReference>
<proteinExistence type="predicted"/>
<evidence type="ECO:0000256" key="2">
    <source>
        <dbReference type="ARBA" id="ARBA00022553"/>
    </source>
</evidence>
<keyword evidence="2" id="KW-0597">Phosphoprotein</keyword>
<name>A0A0C9UX16_SPHS4</name>
<dbReference type="PANTHER" id="PTHR43439">
    <property type="entry name" value="PHENYLACETATE-COENZYME A LIGASE"/>
    <property type="match status" value="1"/>
</dbReference>
<dbReference type="SMART" id="SM00823">
    <property type="entry name" value="PKS_PP"/>
    <property type="match status" value="1"/>
</dbReference>
<dbReference type="Proteomes" id="UP000054279">
    <property type="component" value="Unassembled WGS sequence"/>
</dbReference>
<evidence type="ECO:0000256" key="1">
    <source>
        <dbReference type="ARBA" id="ARBA00022450"/>
    </source>
</evidence>
<dbReference type="InterPro" id="IPR020845">
    <property type="entry name" value="AMP-binding_CS"/>
</dbReference>
<keyword evidence="1" id="KW-0596">Phosphopantetheine</keyword>
<dbReference type="HOGENOM" id="CLU_002220_1_0_1"/>
<dbReference type="Gene3D" id="3.40.50.12780">
    <property type="entry name" value="N-terminal domain of ligase-like"/>
    <property type="match status" value="1"/>
</dbReference>
<accession>A0A0C9UX16</accession>
<dbReference type="SUPFAM" id="SSF51735">
    <property type="entry name" value="NAD(P)-binding Rossmann-fold domains"/>
    <property type="match status" value="1"/>
</dbReference>
<dbReference type="AlphaFoldDB" id="A0A0C9UX16"/>
<gene>
    <name evidence="4" type="ORF">M422DRAFT_188058</name>
</gene>
<evidence type="ECO:0000259" key="3">
    <source>
        <dbReference type="SMART" id="SM00823"/>
    </source>
</evidence>
<evidence type="ECO:0000313" key="5">
    <source>
        <dbReference type="Proteomes" id="UP000054279"/>
    </source>
</evidence>
<dbReference type="Pfam" id="PF07993">
    <property type="entry name" value="NAD_binding_4"/>
    <property type="match status" value="1"/>
</dbReference>
<dbReference type="PANTHER" id="PTHR43439:SF2">
    <property type="entry name" value="ENZYME, PUTATIVE (JCVI)-RELATED"/>
    <property type="match status" value="1"/>
</dbReference>
<dbReference type="OrthoDB" id="429813at2759"/>
<feature type="domain" description="Polyketide synthase-like phosphopantetheine-binding" evidence="3">
    <location>
        <begin position="590"/>
        <end position="665"/>
    </location>
</feature>
<dbReference type="InterPro" id="IPR020806">
    <property type="entry name" value="PKS_PP-bd"/>
</dbReference>
<dbReference type="InterPro" id="IPR042099">
    <property type="entry name" value="ANL_N_sf"/>
</dbReference>
<dbReference type="InterPro" id="IPR051414">
    <property type="entry name" value="Adenylate-forming_Reductase"/>
</dbReference>
<dbReference type="InterPro" id="IPR013120">
    <property type="entry name" value="FAR_NAD-bd"/>
</dbReference>
<dbReference type="EMBL" id="KN837277">
    <property type="protein sequence ID" value="KIJ29730.1"/>
    <property type="molecule type" value="Genomic_DNA"/>
</dbReference>
<dbReference type="Gene3D" id="3.40.50.720">
    <property type="entry name" value="NAD(P)-binding Rossmann-like Domain"/>
    <property type="match status" value="1"/>
</dbReference>
<organism evidence="4 5">
    <name type="scientific">Sphaerobolus stellatus (strain SS14)</name>
    <dbReference type="NCBI Taxonomy" id="990650"/>
    <lineage>
        <taxon>Eukaryota</taxon>
        <taxon>Fungi</taxon>
        <taxon>Dikarya</taxon>
        <taxon>Basidiomycota</taxon>
        <taxon>Agaricomycotina</taxon>
        <taxon>Agaricomycetes</taxon>
        <taxon>Phallomycetidae</taxon>
        <taxon>Geastrales</taxon>
        <taxon>Sphaerobolaceae</taxon>
        <taxon>Sphaerobolus</taxon>
    </lineage>
</organism>
<dbReference type="PROSITE" id="PS00455">
    <property type="entry name" value="AMP_BINDING"/>
    <property type="match status" value="1"/>
</dbReference>
<protein>
    <recommendedName>
        <fullName evidence="3">Polyketide synthase-like phosphopantetheine-binding domain-containing protein</fullName>
    </recommendedName>
</protein>
<dbReference type="InterPro" id="IPR000873">
    <property type="entry name" value="AMP-dep_synth/lig_dom"/>
</dbReference>
<dbReference type="SUPFAM" id="SSF56801">
    <property type="entry name" value="Acetyl-CoA synthetase-like"/>
    <property type="match status" value="1"/>
</dbReference>
<evidence type="ECO:0000313" key="4">
    <source>
        <dbReference type="EMBL" id="KIJ29730.1"/>
    </source>
</evidence>
<dbReference type="Pfam" id="PF00501">
    <property type="entry name" value="AMP-binding"/>
    <property type="match status" value="1"/>
</dbReference>
<reference evidence="4 5" key="1">
    <citation type="submission" date="2014-06" db="EMBL/GenBank/DDBJ databases">
        <title>Evolutionary Origins and Diversification of the Mycorrhizal Mutualists.</title>
        <authorList>
            <consortium name="DOE Joint Genome Institute"/>
            <consortium name="Mycorrhizal Genomics Consortium"/>
            <person name="Kohler A."/>
            <person name="Kuo A."/>
            <person name="Nagy L.G."/>
            <person name="Floudas D."/>
            <person name="Copeland A."/>
            <person name="Barry K.W."/>
            <person name="Cichocki N."/>
            <person name="Veneault-Fourrey C."/>
            <person name="LaButti K."/>
            <person name="Lindquist E.A."/>
            <person name="Lipzen A."/>
            <person name="Lundell T."/>
            <person name="Morin E."/>
            <person name="Murat C."/>
            <person name="Riley R."/>
            <person name="Ohm R."/>
            <person name="Sun H."/>
            <person name="Tunlid A."/>
            <person name="Henrissat B."/>
            <person name="Grigoriev I.V."/>
            <person name="Hibbett D.S."/>
            <person name="Martin F."/>
        </authorList>
    </citation>
    <scope>NUCLEOTIDE SEQUENCE [LARGE SCALE GENOMIC DNA]</scope>
    <source>
        <strain evidence="4 5">SS14</strain>
    </source>
</reference>
<dbReference type="GO" id="GO:0031177">
    <property type="term" value="F:phosphopantetheine binding"/>
    <property type="evidence" value="ECO:0007669"/>
    <property type="project" value="InterPro"/>
</dbReference>
<keyword evidence="5" id="KW-1185">Reference proteome</keyword>
<dbReference type="Gene3D" id="1.10.1200.10">
    <property type="entry name" value="ACP-like"/>
    <property type="match status" value="1"/>
</dbReference>
<sequence length="1094" mass="121119">MSFPPIPPLPQTQCLSSKTFKRPPLDGSLTVPELYEWVAKNSPEHPLFAYPAESGEVKTIYWKDTIRAIHRCARMVKEKVSPTHAPGETPVIAILAHCDAPSYLAMHMSVLRANYISFPLSARNSPAAVAHLIKQVDVKYVFVGREPSMKKLLEDAFEILKGQDAEYRLPSASIVPLYEELYGSSDGPEVDMEDLPFTRNKQDDLMVYMHSSGSTSFPKPIRFINRRLIELAATIYYSDKDLTGLVFAHQVIPLFHMMGLLHMGFACATGVVLAVFEPKSPAILPTPDNVYKAATLTKCQVILTPPSVIEAWSTNPEHVEWLASLESVVYGGGALNRAVGDSLVSQGVCIINGYGSTEGGVLAGYLPNGPVDPDDWEYLRLSPHMVPELIPYGENTYELVIMQSPLNTLNVVNTEVNGIPAFATSDLLLAHPEKSGCWKLFGRVDDQIMHSTGEKTNPGPLEKILNRDPHVEAVIFFGAKRFQAGVLVDPKPEFQFDPSDEEKLAEFRNKIWSTVQKLNEFAPQHSRIVKEMITVSKPSKPFQYTAKSTLRRNFMLTEYREEIDALYDSLEMSAQTNVAPPTEWDLISTVGFVREVVNKILVHTVKDEEDIFQYGCDSLQATYIRNILGRTLHDAVNLDPRRLSDNFVYEHPTILALSSHIVKLATNVSVSAGNKNDKKEEMQSLVNKYTAGLTELQPAGDKSSSTENWILVTGTTGGLGSHILATLASNEQYTGVYALNRPSKRSTLLERQQRALADLGLDAEQVLKRVELIEADISVDNLGISQELYQKMQRNVSSILHNAWRVDFNLSLASFEPNVKSVRNLLAFSLTSTRPEPPKFIYTSSIAVLHDVSKAQEPLLEEHVTADTSAGNGYAESKWVSEQILLKASELTPVKTLSVRVGQLSGGLNGAWNIKEWLPSMIQSARAVKCIPADDKNVSWIPIDLTAKVLVELALADFDSGCVTHIIHPQPVPWTKLANAIASELGVSIVPYNEWLSRLDDLSKSESNGTVAGNGDASSLQLLRDVPALRLLSFFHVLPVVMDQRGNAFGFLKFSVQKSLSLSKTLSDPKLEQLGEADAKAWIGYWRRTGFLAN</sequence>